<accession>A0A0H2RGF1</accession>
<dbReference type="Proteomes" id="UP000053477">
    <property type="component" value="Unassembled WGS sequence"/>
</dbReference>
<name>A0A0H2RGF1_9AGAM</name>
<evidence type="ECO:0000256" key="1">
    <source>
        <dbReference type="SAM" id="MobiDB-lite"/>
    </source>
</evidence>
<evidence type="ECO:0000313" key="2">
    <source>
        <dbReference type="EMBL" id="KLO10652.1"/>
    </source>
</evidence>
<proteinExistence type="predicted"/>
<protein>
    <submittedName>
        <fullName evidence="2">Uncharacterized protein</fullName>
    </submittedName>
</protein>
<feature type="region of interest" description="Disordered" evidence="1">
    <location>
        <begin position="130"/>
        <end position="162"/>
    </location>
</feature>
<dbReference type="InParanoid" id="A0A0H2RGF1"/>
<evidence type="ECO:0000313" key="3">
    <source>
        <dbReference type="Proteomes" id="UP000053477"/>
    </source>
</evidence>
<sequence length="162" mass="18675">MCEPRWVYGLPIDIDRLYEFAIEKAPECVYEDEHSMTAIEVMEKYGYMLDEPLGMQVGFNVFDEKLEENLVLVLHNDTFEFSKLCLEDENFLRKELGIKEKGKWYRCYSSFSEDMVDYYKERVRELGTIPSRTSTPLDSEKSGSSDGSKVCTECGGSGRLPA</sequence>
<dbReference type="AlphaFoldDB" id="A0A0H2RGF1"/>
<keyword evidence="3" id="KW-1185">Reference proteome</keyword>
<gene>
    <name evidence="2" type="ORF">SCHPADRAFT_999416</name>
</gene>
<organism evidence="2 3">
    <name type="scientific">Schizopora paradoxa</name>
    <dbReference type="NCBI Taxonomy" id="27342"/>
    <lineage>
        <taxon>Eukaryota</taxon>
        <taxon>Fungi</taxon>
        <taxon>Dikarya</taxon>
        <taxon>Basidiomycota</taxon>
        <taxon>Agaricomycotina</taxon>
        <taxon>Agaricomycetes</taxon>
        <taxon>Hymenochaetales</taxon>
        <taxon>Schizoporaceae</taxon>
        <taxon>Schizopora</taxon>
    </lineage>
</organism>
<dbReference type="EMBL" id="KQ086020">
    <property type="protein sequence ID" value="KLO10652.1"/>
    <property type="molecule type" value="Genomic_DNA"/>
</dbReference>
<reference evidence="2 3" key="1">
    <citation type="submission" date="2015-04" db="EMBL/GenBank/DDBJ databases">
        <title>Complete genome sequence of Schizopora paradoxa KUC8140, a cosmopolitan wood degrader in East Asia.</title>
        <authorList>
            <consortium name="DOE Joint Genome Institute"/>
            <person name="Min B."/>
            <person name="Park H."/>
            <person name="Jang Y."/>
            <person name="Kim J.-J."/>
            <person name="Kim K.H."/>
            <person name="Pangilinan J."/>
            <person name="Lipzen A."/>
            <person name="Riley R."/>
            <person name="Grigoriev I.V."/>
            <person name="Spatafora J.W."/>
            <person name="Choi I.-G."/>
        </authorList>
    </citation>
    <scope>NUCLEOTIDE SEQUENCE [LARGE SCALE GENOMIC DNA]</scope>
    <source>
        <strain evidence="2 3">KUC8140</strain>
    </source>
</reference>